<accession>A0A8J3SGG4</accession>
<dbReference type="Proteomes" id="UP000619788">
    <property type="component" value="Unassembled WGS sequence"/>
</dbReference>
<feature type="transmembrane region" description="Helical" evidence="2">
    <location>
        <begin position="122"/>
        <end position="139"/>
    </location>
</feature>
<gene>
    <name evidence="3" type="ORF">Psi01_32100</name>
</gene>
<evidence type="ECO:0000313" key="4">
    <source>
        <dbReference type="Proteomes" id="UP000619788"/>
    </source>
</evidence>
<dbReference type="AlphaFoldDB" id="A0A8J3SGG4"/>
<keyword evidence="2" id="KW-0472">Membrane</keyword>
<evidence type="ECO:0000256" key="1">
    <source>
        <dbReference type="SAM" id="MobiDB-lite"/>
    </source>
</evidence>
<organism evidence="3 4">
    <name type="scientific">Planobispora siamensis</name>
    <dbReference type="NCBI Taxonomy" id="936338"/>
    <lineage>
        <taxon>Bacteria</taxon>
        <taxon>Bacillati</taxon>
        <taxon>Actinomycetota</taxon>
        <taxon>Actinomycetes</taxon>
        <taxon>Streptosporangiales</taxon>
        <taxon>Streptosporangiaceae</taxon>
        <taxon>Planobispora</taxon>
    </lineage>
</organism>
<comment type="caution">
    <text evidence="3">The sequence shown here is derived from an EMBL/GenBank/DDBJ whole genome shotgun (WGS) entry which is preliminary data.</text>
</comment>
<feature type="compositionally biased region" description="Low complexity" evidence="1">
    <location>
        <begin position="239"/>
        <end position="251"/>
    </location>
</feature>
<reference evidence="3 4" key="1">
    <citation type="submission" date="2021-01" db="EMBL/GenBank/DDBJ databases">
        <title>Whole genome shotgun sequence of Planobispora siamensis NBRC 107568.</title>
        <authorList>
            <person name="Komaki H."/>
            <person name="Tamura T."/>
        </authorList>
    </citation>
    <scope>NUCLEOTIDE SEQUENCE [LARGE SCALE GENOMIC DNA]</scope>
    <source>
        <strain evidence="3 4">NBRC 107568</strain>
    </source>
</reference>
<feature type="region of interest" description="Disordered" evidence="1">
    <location>
        <begin position="239"/>
        <end position="280"/>
    </location>
</feature>
<protein>
    <submittedName>
        <fullName evidence="3">Uncharacterized protein</fullName>
    </submittedName>
</protein>
<feature type="compositionally biased region" description="Low complexity" evidence="1">
    <location>
        <begin position="314"/>
        <end position="343"/>
    </location>
</feature>
<feature type="region of interest" description="Disordered" evidence="1">
    <location>
        <begin position="293"/>
        <end position="343"/>
    </location>
</feature>
<keyword evidence="2" id="KW-0812">Transmembrane</keyword>
<name>A0A8J3SGG4_9ACTN</name>
<sequence>MQFIDVTELAGVRSVVSTFRRPGTPVRFVLYPMIHLGEAGFYAAVTEHLRSCDIVVVEGVDQRSAPVRALTASYRWLRGSDRLTLAVQHIDYESLGVRIVHPDMTREEFLDGWRRIPLRYRIAAYLLVPFFVAGMRLFGTRRFIARHLTKQETMSHHWGPLDEWDEGPFDELVLHRRDRLLTEALAALHEEEHLRPVTVGVLYGAGHMPAVADALWALGYRPVSAEWLTVFEFVSPEPVEPVEPVESGSPGPRDRDAGRKLSGGANFAGQAVRPHHRTPAVRRDRLLFRVPAEPGHPWWIPGTPRSEPPEERSWASSVSVKSPRSSCAPQSGSRSSSSPPTPW</sequence>
<keyword evidence="2" id="KW-1133">Transmembrane helix</keyword>
<evidence type="ECO:0000313" key="3">
    <source>
        <dbReference type="EMBL" id="GIH92580.1"/>
    </source>
</evidence>
<dbReference type="EMBL" id="BOOJ01000028">
    <property type="protein sequence ID" value="GIH92580.1"/>
    <property type="molecule type" value="Genomic_DNA"/>
</dbReference>
<evidence type="ECO:0000256" key="2">
    <source>
        <dbReference type="SAM" id="Phobius"/>
    </source>
</evidence>
<dbReference type="RefSeq" id="WP_204064798.1">
    <property type="nucleotide sequence ID" value="NZ_BOOJ01000028.1"/>
</dbReference>
<keyword evidence="4" id="KW-1185">Reference proteome</keyword>
<proteinExistence type="predicted"/>